<dbReference type="AlphaFoldDB" id="A0A414DH41"/>
<comment type="caution">
    <text evidence="1">The sequence shown here is derived from an EMBL/GenBank/DDBJ whole genome shotgun (WGS) entry which is preliminary data.</text>
</comment>
<evidence type="ECO:0000313" key="2">
    <source>
        <dbReference type="Proteomes" id="UP000284794"/>
    </source>
</evidence>
<gene>
    <name evidence="1" type="ORF">DW811_05195</name>
</gene>
<evidence type="ECO:0000313" key="1">
    <source>
        <dbReference type="EMBL" id="RHD09938.1"/>
    </source>
</evidence>
<sequence>MFNFRIINTADGNQIIDRNLKTPYDALTPTQMMEYMEMDNSLAFMDRMERKAREKAEHMRKVVKNPFYRMACMVGLI</sequence>
<name>A0A414DH41_9FIRM</name>
<accession>A0A414DH41</accession>
<dbReference type="Proteomes" id="UP000284794">
    <property type="component" value="Unassembled WGS sequence"/>
</dbReference>
<reference evidence="1 2" key="1">
    <citation type="submission" date="2018-08" db="EMBL/GenBank/DDBJ databases">
        <title>A genome reference for cultivated species of the human gut microbiota.</title>
        <authorList>
            <person name="Zou Y."/>
            <person name="Xue W."/>
            <person name="Luo G."/>
        </authorList>
    </citation>
    <scope>NUCLEOTIDE SEQUENCE [LARGE SCALE GENOMIC DNA]</scope>
    <source>
        <strain evidence="1 2">AM32-2AC</strain>
    </source>
</reference>
<protein>
    <submittedName>
        <fullName evidence="1">Uncharacterized protein</fullName>
    </submittedName>
</protein>
<dbReference type="RefSeq" id="WP_118148470.1">
    <property type="nucleotide sequence ID" value="NZ_QRNP01000052.1"/>
</dbReference>
<proteinExistence type="predicted"/>
<organism evidence="1 2">
    <name type="scientific">Lachnospira eligens</name>
    <dbReference type="NCBI Taxonomy" id="39485"/>
    <lineage>
        <taxon>Bacteria</taxon>
        <taxon>Bacillati</taxon>
        <taxon>Bacillota</taxon>
        <taxon>Clostridia</taxon>
        <taxon>Lachnospirales</taxon>
        <taxon>Lachnospiraceae</taxon>
        <taxon>Lachnospira</taxon>
    </lineage>
</organism>
<dbReference type="EMBL" id="QSIS01000004">
    <property type="protein sequence ID" value="RHD09938.1"/>
    <property type="molecule type" value="Genomic_DNA"/>
</dbReference>